<dbReference type="Proteomes" id="UP000503462">
    <property type="component" value="Chromosome 1"/>
</dbReference>
<keyword evidence="14" id="KW-0496">Mitochondrion</keyword>
<dbReference type="GO" id="GO:0007031">
    <property type="term" value="P:peroxisome organization"/>
    <property type="evidence" value="ECO:0007669"/>
    <property type="project" value="UniProtKB-ARBA"/>
</dbReference>
<dbReference type="FunFam" id="2.40.50.90:FF:000029">
    <property type="entry name" value="Probable endonuclease lcl3"/>
    <property type="match status" value="1"/>
</dbReference>
<evidence type="ECO:0000256" key="5">
    <source>
        <dbReference type="ARBA" id="ARBA00013404"/>
    </source>
</evidence>
<evidence type="ECO:0000259" key="18">
    <source>
        <dbReference type="PROSITE" id="PS50830"/>
    </source>
</evidence>
<dbReference type="InterPro" id="IPR016071">
    <property type="entry name" value="Staphylococal_nuclease_OB-fold"/>
</dbReference>
<dbReference type="GO" id="GO:0004519">
    <property type="term" value="F:endonuclease activity"/>
    <property type="evidence" value="ECO:0007669"/>
    <property type="project" value="UniProtKB-KW"/>
</dbReference>
<keyword evidence="11" id="KW-0378">Hydrolase</keyword>
<comment type="subcellular location">
    <subcellularLocation>
        <location evidence="1">Membrane</location>
        <topology evidence="1">Multi-pass membrane protein</topology>
    </subcellularLocation>
    <subcellularLocation>
        <location evidence="2">Membrane</location>
        <topology evidence="2">Single-pass membrane protein</topology>
    </subcellularLocation>
    <subcellularLocation>
        <location evidence="3">Mitochondrion</location>
    </subcellularLocation>
</comment>
<feature type="compositionally biased region" description="Polar residues" evidence="16">
    <location>
        <begin position="28"/>
        <end position="41"/>
    </location>
</feature>
<keyword evidence="9" id="KW-0479">Metal-binding</keyword>
<evidence type="ECO:0000256" key="6">
    <source>
        <dbReference type="ARBA" id="ARBA00014651"/>
    </source>
</evidence>
<protein>
    <recommendedName>
        <fullName evidence="5">Probable endonuclease LCL3</fullName>
    </recommendedName>
    <alternativeName>
        <fullName evidence="6">Probable endonuclease lcl3</fullName>
    </alternativeName>
</protein>
<dbReference type="PROSITE" id="PS50830">
    <property type="entry name" value="TNASE_3"/>
    <property type="match status" value="1"/>
</dbReference>
<evidence type="ECO:0000313" key="19">
    <source>
        <dbReference type="EMBL" id="QIW96491.1"/>
    </source>
</evidence>
<dbReference type="PANTHER" id="PTHR28304:SF2">
    <property type="entry name" value="PEROXISOMAL MEMBRANE PROTEIN PEX29"/>
    <property type="match status" value="1"/>
</dbReference>
<dbReference type="GO" id="GO:0005778">
    <property type="term" value="C:peroxisomal membrane"/>
    <property type="evidence" value="ECO:0007669"/>
    <property type="project" value="TreeGrafter"/>
</dbReference>
<evidence type="ECO:0000256" key="4">
    <source>
        <dbReference type="ARBA" id="ARBA00005435"/>
    </source>
</evidence>
<feature type="transmembrane region" description="Helical" evidence="17">
    <location>
        <begin position="497"/>
        <end position="518"/>
    </location>
</feature>
<dbReference type="GO" id="GO:0005739">
    <property type="term" value="C:mitochondrion"/>
    <property type="evidence" value="ECO:0007669"/>
    <property type="project" value="UniProtKB-SubCell"/>
</dbReference>
<keyword evidence="15 17" id="KW-0472">Membrane</keyword>
<evidence type="ECO:0000256" key="10">
    <source>
        <dbReference type="ARBA" id="ARBA00022759"/>
    </source>
</evidence>
<accession>A0A6H0XP04</accession>
<keyword evidence="8" id="KW-0540">Nuclease</keyword>
<dbReference type="GO" id="GO:0016787">
    <property type="term" value="F:hydrolase activity"/>
    <property type="evidence" value="ECO:0007669"/>
    <property type="project" value="UniProtKB-KW"/>
</dbReference>
<dbReference type="AlphaFoldDB" id="A0A6H0XP04"/>
<evidence type="ECO:0000313" key="20">
    <source>
        <dbReference type="Proteomes" id="UP000503462"/>
    </source>
</evidence>
<evidence type="ECO:0000256" key="13">
    <source>
        <dbReference type="ARBA" id="ARBA00022989"/>
    </source>
</evidence>
<reference evidence="19 20" key="1">
    <citation type="journal article" date="2016" name="Sci. Rep.">
        <title>Peltaster fructicola genome reveals evolution from an invasive phytopathogen to an ectophytic parasite.</title>
        <authorList>
            <person name="Xu C."/>
            <person name="Chen H."/>
            <person name="Gleason M.L."/>
            <person name="Xu J.R."/>
            <person name="Liu H."/>
            <person name="Zhang R."/>
            <person name="Sun G."/>
        </authorList>
    </citation>
    <scope>NUCLEOTIDE SEQUENCE [LARGE SCALE GENOMIC DNA]</scope>
    <source>
        <strain evidence="19 20">LNHT1506</strain>
    </source>
</reference>
<dbReference type="InterPro" id="IPR010482">
    <property type="entry name" value="TECPR1-like_DysF"/>
</dbReference>
<dbReference type="InterPro" id="IPR052816">
    <property type="entry name" value="Peroxisomal_Membrane_PEX28-32"/>
</dbReference>
<evidence type="ECO:0000256" key="2">
    <source>
        <dbReference type="ARBA" id="ARBA00004167"/>
    </source>
</evidence>
<feature type="transmembrane region" description="Helical" evidence="17">
    <location>
        <begin position="250"/>
        <end position="268"/>
    </location>
</feature>
<evidence type="ECO:0000256" key="12">
    <source>
        <dbReference type="ARBA" id="ARBA00022837"/>
    </source>
</evidence>
<evidence type="ECO:0000256" key="3">
    <source>
        <dbReference type="ARBA" id="ARBA00004173"/>
    </source>
</evidence>
<evidence type="ECO:0000256" key="11">
    <source>
        <dbReference type="ARBA" id="ARBA00022801"/>
    </source>
</evidence>
<evidence type="ECO:0000256" key="7">
    <source>
        <dbReference type="ARBA" id="ARBA00022692"/>
    </source>
</evidence>
<evidence type="ECO:0000256" key="1">
    <source>
        <dbReference type="ARBA" id="ARBA00004141"/>
    </source>
</evidence>
<dbReference type="SUPFAM" id="SSF50199">
    <property type="entry name" value="Staphylococcal nuclease"/>
    <property type="match status" value="1"/>
</dbReference>
<keyword evidence="13 17" id="KW-1133">Transmembrane helix</keyword>
<dbReference type="SMART" id="SM00318">
    <property type="entry name" value="SNc"/>
    <property type="match status" value="1"/>
</dbReference>
<evidence type="ECO:0000256" key="16">
    <source>
        <dbReference type="SAM" id="MobiDB-lite"/>
    </source>
</evidence>
<keyword evidence="20" id="KW-1185">Reference proteome</keyword>
<feature type="domain" description="TNase-like" evidence="18">
    <location>
        <begin position="536"/>
        <end position="698"/>
    </location>
</feature>
<keyword evidence="7 17" id="KW-0812">Transmembrane</keyword>
<feature type="transmembrane region" description="Helical" evidence="17">
    <location>
        <begin position="154"/>
        <end position="174"/>
    </location>
</feature>
<feature type="compositionally biased region" description="Polar residues" evidence="16">
    <location>
        <begin position="11"/>
        <end position="20"/>
    </location>
</feature>
<proteinExistence type="inferred from homology"/>
<dbReference type="OrthoDB" id="430293at2759"/>
<evidence type="ECO:0000256" key="17">
    <source>
        <dbReference type="SAM" id="Phobius"/>
    </source>
</evidence>
<dbReference type="Pfam" id="PF06398">
    <property type="entry name" value="Pex24p"/>
    <property type="match status" value="1"/>
</dbReference>
<dbReference type="Pfam" id="PF00565">
    <property type="entry name" value="SNase"/>
    <property type="match status" value="1"/>
</dbReference>
<sequence length="728" mass="83150">MASTGGYMFTNRRNSTQERSLNSRDRSSSPAGSVFSDTVSESGHRRGSRSVSLQDRVFSKILSQISEGEIPEEDELEEVREELEEKPKVEHKARATKAGFSLPKINLNLIELNTRLGAVFEGQERIIELFTWVRPHQTLCVLSVWILICLNPHLLPVIPLLAQLYLIMMPAFLVRHPAARNDPRQQPINFGPPTAPPANLQPSSVASRDFIRNMRDLQHSMDKLNKAHDALATHVIPQFNFSDESRTTEIFIAIWALTAFAFMTIHLIPWDTVLLIGGSAGIIAGHPAVAELLNTPESASKSQRRIQHLLKMVSTFIEEDCILDEAPQVRQVEVFELQKHQPGTENWEPWLFSPTPYDPLSPARIAGARAKGTQFFEDVMPPAAWRWREKKWHLDRSSTEWVQQRMITGVEVETNGDMWVYDIPAEDEEEYMSAVVASTSLDGKDKAKAVAKSGWEEASGIQRRGEWRRRRWTRDVEHSLRQQVHDLKQKTSQPTRTVILCVLTSIGTLGLATVYRHYLRRIPNVTYLKPTYLHNRSLYGYVTSVGDGDGFRFFHTPGGRILGWGWAPRRRVQDLTSKELKDKTMSVRIAGIDAPEMAHFGKEAQPYSQEAIDWLKNFVLHRYVRIYPYRKDQYERVVAAARRKRWLLFNADVGHQMLKQGLATVYEAKFGSEFGQKEQQYRDAEAHAKARKLGMWQEPGIIGRILGQKKSAVETPRQYKNRTGKLAE</sequence>
<feature type="region of interest" description="Disordered" evidence="16">
    <location>
        <begin position="1"/>
        <end position="52"/>
    </location>
</feature>
<gene>
    <name evidence="19" type="ORF">AMS68_002009</name>
</gene>
<dbReference type="InterPro" id="IPR035437">
    <property type="entry name" value="SNase_OB-fold_sf"/>
</dbReference>
<evidence type="ECO:0000256" key="14">
    <source>
        <dbReference type="ARBA" id="ARBA00023128"/>
    </source>
</evidence>
<dbReference type="GO" id="GO:0046872">
    <property type="term" value="F:metal ion binding"/>
    <property type="evidence" value="ECO:0007669"/>
    <property type="project" value="UniProtKB-KW"/>
</dbReference>
<keyword evidence="10" id="KW-0255">Endonuclease</keyword>
<dbReference type="EMBL" id="CP051139">
    <property type="protein sequence ID" value="QIW96491.1"/>
    <property type="molecule type" value="Genomic_DNA"/>
</dbReference>
<feature type="transmembrane region" description="Helical" evidence="17">
    <location>
        <begin position="274"/>
        <end position="294"/>
    </location>
</feature>
<evidence type="ECO:0000256" key="15">
    <source>
        <dbReference type="ARBA" id="ARBA00023136"/>
    </source>
</evidence>
<comment type="similarity">
    <text evidence="4">Belongs to the LCL3 family.</text>
</comment>
<dbReference type="Gene3D" id="2.40.50.90">
    <property type="match status" value="1"/>
</dbReference>
<keyword evidence="12" id="KW-0106">Calcium</keyword>
<evidence type="ECO:0000256" key="9">
    <source>
        <dbReference type="ARBA" id="ARBA00022723"/>
    </source>
</evidence>
<evidence type="ECO:0000256" key="8">
    <source>
        <dbReference type="ARBA" id="ARBA00022722"/>
    </source>
</evidence>
<dbReference type="PANTHER" id="PTHR28304">
    <property type="entry name" value="PEROXISOMAL MEMBRANE PROTEIN PEX29"/>
    <property type="match status" value="1"/>
</dbReference>
<name>A0A6H0XP04_9PEZI</name>
<organism evidence="19 20">
    <name type="scientific">Peltaster fructicola</name>
    <dbReference type="NCBI Taxonomy" id="286661"/>
    <lineage>
        <taxon>Eukaryota</taxon>
        <taxon>Fungi</taxon>
        <taxon>Dikarya</taxon>
        <taxon>Ascomycota</taxon>
        <taxon>Pezizomycotina</taxon>
        <taxon>Dothideomycetes</taxon>
        <taxon>Dothideomycetes incertae sedis</taxon>
        <taxon>Peltaster</taxon>
    </lineage>
</organism>